<reference evidence="2 3" key="1">
    <citation type="journal article" date="2017" name="BMC Genomics">
        <title>Comparative genomic and phylogenomic analyses of the Bifidobacteriaceae family.</title>
        <authorList>
            <person name="Lugli G.A."/>
            <person name="Milani C."/>
            <person name="Turroni F."/>
            <person name="Duranti S."/>
            <person name="Mancabelli L."/>
            <person name="Mangifesta M."/>
            <person name="Ferrario C."/>
            <person name="Modesto M."/>
            <person name="Mattarelli P."/>
            <person name="Jiri K."/>
            <person name="van Sinderen D."/>
            <person name="Ventura M."/>
        </authorList>
    </citation>
    <scope>NUCLEOTIDE SEQUENCE [LARGE SCALE GENOMIC DNA]</scope>
    <source>
        <strain evidence="2 3">DSM 24762</strain>
    </source>
</reference>
<keyword evidence="1" id="KW-1133">Transmembrane helix</keyword>
<accession>A0A261F6D7</accession>
<proteinExistence type="predicted"/>
<keyword evidence="1" id="KW-0812">Transmembrane</keyword>
<dbReference type="AlphaFoldDB" id="A0A261F6D7"/>
<protein>
    <submittedName>
        <fullName evidence="2">Rod shape-determining protein RodA</fullName>
    </submittedName>
</protein>
<gene>
    <name evidence="2" type="ORF">ALMA_0917</name>
</gene>
<feature type="transmembrane region" description="Helical" evidence="1">
    <location>
        <begin position="36"/>
        <end position="55"/>
    </location>
</feature>
<keyword evidence="1" id="KW-0472">Membrane</keyword>
<evidence type="ECO:0000313" key="2">
    <source>
        <dbReference type="EMBL" id="OZG54456.1"/>
    </source>
</evidence>
<evidence type="ECO:0000313" key="3">
    <source>
        <dbReference type="Proteomes" id="UP000243657"/>
    </source>
</evidence>
<comment type="caution">
    <text evidence="2">The sequence shown here is derived from an EMBL/GenBank/DDBJ whole genome shotgun (WGS) entry which is preliminary data.</text>
</comment>
<sequence>MKTNTPDHIEPLWPSLTTVAVVIAAALLGWWNHVDIAAYLFSLYSLVLGTCRLVLRDRAPWKVRSVGFDVFISYALAIGLAVTCFSISLL</sequence>
<keyword evidence="3" id="KW-1185">Reference proteome</keyword>
<organism evidence="2 3">
    <name type="scientific">Alloscardovia macacae</name>
    <dbReference type="NCBI Taxonomy" id="1160091"/>
    <lineage>
        <taxon>Bacteria</taxon>
        <taxon>Bacillati</taxon>
        <taxon>Actinomycetota</taxon>
        <taxon>Actinomycetes</taxon>
        <taxon>Bifidobacteriales</taxon>
        <taxon>Bifidobacteriaceae</taxon>
        <taxon>Alloscardovia</taxon>
    </lineage>
</organism>
<feature type="transmembrane region" description="Helical" evidence="1">
    <location>
        <begin position="12"/>
        <end position="30"/>
    </location>
</feature>
<dbReference type="RefSeq" id="WP_244568865.1">
    <property type="nucleotide sequence ID" value="NZ_JBHLWS010000013.1"/>
</dbReference>
<dbReference type="Proteomes" id="UP000243657">
    <property type="component" value="Unassembled WGS sequence"/>
</dbReference>
<name>A0A261F6D7_9BIFI</name>
<evidence type="ECO:0000256" key="1">
    <source>
        <dbReference type="SAM" id="Phobius"/>
    </source>
</evidence>
<dbReference type="EMBL" id="MWWT01000005">
    <property type="protein sequence ID" value="OZG54456.1"/>
    <property type="molecule type" value="Genomic_DNA"/>
</dbReference>
<feature type="transmembrane region" description="Helical" evidence="1">
    <location>
        <begin position="67"/>
        <end position="89"/>
    </location>
</feature>